<accession>C5DHG1</accession>
<evidence type="ECO:0000256" key="1">
    <source>
        <dbReference type="SAM" id="MobiDB-lite"/>
    </source>
</evidence>
<dbReference type="FunCoup" id="C5DHG1">
    <property type="interactions" value="125"/>
</dbReference>
<keyword evidence="3" id="KW-1185">Reference proteome</keyword>
<feature type="compositionally biased region" description="Polar residues" evidence="1">
    <location>
        <begin position="68"/>
        <end position="82"/>
    </location>
</feature>
<dbReference type="Pfam" id="PF09295">
    <property type="entry name" value="ChAPs"/>
    <property type="match status" value="1"/>
</dbReference>
<dbReference type="Proteomes" id="UP000002036">
    <property type="component" value="Chromosome E"/>
</dbReference>
<evidence type="ECO:0000313" key="2">
    <source>
        <dbReference type="EMBL" id="CAR23222.1"/>
    </source>
</evidence>
<gene>
    <name evidence="2" type="ordered locus">KLTH0E04070g</name>
</gene>
<dbReference type="GO" id="GO:0034044">
    <property type="term" value="C:exomer complex"/>
    <property type="evidence" value="ECO:0007669"/>
    <property type="project" value="UniProtKB-ARBA"/>
</dbReference>
<dbReference type="RefSeq" id="XP_002553659.1">
    <property type="nucleotide sequence ID" value="XM_002553613.1"/>
</dbReference>
<dbReference type="PANTHER" id="PTHR31975">
    <property type="entry name" value="BUD SITE SELECTION PROTEIN 7-RELATED"/>
    <property type="match status" value="1"/>
</dbReference>
<sequence length="719" mass="79718">MCPRAAAAPPPLSPAALAAPRTNIEPPRRVREDEIGSAIEERRAKLPQFQDLGPPDLVSIVKYTPSGSANAHNNKRSSMQLEPSTSSPAAGSAVAAAGDLHVNDKHKGEVGTFLYCVGADTSDPTSIAVFLKGMADAIAEKPQVWFGRHKPYRVARITFATWNAFRQCDVEVVVHIPGAVQSYFLDTRGEVLAVAPDERELVWAETFASGVVRAIAMMADNREDGEVNNVVETRILNPLLSGEIGDVADHFIDVFPLLYARGVALGAPCDVACASRTNNYLCETLLHVTRLTRNFRRCRAMLEGMLGDHPEAVVLLARVLFAADLEVDAVRLIHDDLAAHGGVVTAHRSELLCVQAAFLLDAKRDYAAAQRLAQAAVDCAPSEFRPWHLLVQSYVGLNDIENALLALNGCPVAPHRDRYIFKRVISVAQDSANLHLPLPMDVVLDEVTGLNSRDIINEHKSVSPALLNLPAATLKANARTRYHLLTEIARKTGWESLLRYRSKLFVMEEEYQVAATPPAEEGDPLKPDGIRTKRLCERWLDNLFMVLYEDLKAYTLWQAEQLHFEAQNTHYSKTTTEWELLGLCALRLGHREEAAAAFEAGLQHRFSAESCRKLLQIYLHERSRLKKDSDLSSSQVTAAVLDYDNKIIDLCVKICCWNHRWYSEFSILLLDSLSVVVDDMGITKLSNEISSRFPETVVQLANDNLLAFYADYTDGGYDK</sequence>
<protein>
    <submittedName>
        <fullName evidence="2">KLTH0E04070p</fullName>
    </submittedName>
</protein>
<dbReference type="STRING" id="559295.C5DHG1"/>
<dbReference type="EMBL" id="CU928169">
    <property type="protein sequence ID" value="CAR23222.1"/>
    <property type="molecule type" value="Genomic_DNA"/>
</dbReference>
<dbReference type="InterPro" id="IPR015374">
    <property type="entry name" value="ChAPs"/>
</dbReference>
<dbReference type="InParanoid" id="C5DHG1"/>
<dbReference type="OrthoDB" id="434695at2759"/>
<dbReference type="Gene3D" id="1.25.40.10">
    <property type="entry name" value="Tetratricopeptide repeat domain"/>
    <property type="match status" value="1"/>
</dbReference>
<feature type="compositionally biased region" description="Low complexity" evidence="1">
    <location>
        <begin position="83"/>
        <end position="92"/>
    </location>
</feature>
<evidence type="ECO:0000313" key="3">
    <source>
        <dbReference type="Proteomes" id="UP000002036"/>
    </source>
</evidence>
<dbReference type="HOGENOM" id="CLU_019711_0_0_1"/>
<name>C5DHG1_LACTC</name>
<dbReference type="eggNOG" id="ENOG502QSKI">
    <property type="taxonomic scope" value="Eukaryota"/>
</dbReference>
<organism evidence="2 3">
    <name type="scientific">Lachancea thermotolerans (strain ATCC 56472 / CBS 6340 / NRRL Y-8284)</name>
    <name type="common">Yeast</name>
    <name type="synonym">Kluyveromyces thermotolerans</name>
    <dbReference type="NCBI Taxonomy" id="559295"/>
    <lineage>
        <taxon>Eukaryota</taxon>
        <taxon>Fungi</taxon>
        <taxon>Dikarya</taxon>
        <taxon>Ascomycota</taxon>
        <taxon>Saccharomycotina</taxon>
        <taxon>Saccharomycetes</taxon>
        <taxon>Saccharomycetales</taxon>
        <taxon>Saccharomycetaceae</taxon>
        <taxon>Lachancea</taxon>
    </lineage>
</organism>
<feature type="region of interest" description="Disordered" evidence="1">
    <location>
        <begin position="68"/>
        <end position="92"/>
    </location>
</feature>
<feature type="compositionally biased region" description="Basic and acidic residues" evidence="1">
    <location>
        <begin position="26"/>
        <end position="44"/>
    </location>
</feature>
<dbReference type="AlphaFoldDB" id="C5DHG1"/>
<dbReference type="InterPro" id="IPR011990">
    <property type="entry name" value="TPR-like_helical_dom_sf"/>
</dbReference>
<dbReference type="SUPFAM" id="SSF48452">
    <property type="entry name" value="TPR-like"/>
    <property type="match status" value="1"/>
</dbReference>
<reference evidence="2 3" key="1">
    <citation type="journal article" date="2009" name="Genome Res.">
        <title>Comparative genomics of protoploid Saccharomycetaceae.</title>
        <authorList>
            <consortium name="The Genolevures Consortium"/>
            <person name="Souciet J.-L."/>
            <person name="Dujon B."/>
            <person name="Gaillardin C."/>
            <person name="Johnston M."/>
            <person name="Baret P.V."/>
            <person name="Cliften P."/>
            <person name="Sherman D.J."/>
            <person name="Weissenbach J."/>
            <person name="Westhof E."/>
            <person name="Wincker P."/>
            <person name="Jubin C."/>
            <person name="Poulain J."/>
            <person name="Barbe V."/>
            <person name="Segurens B."/>
            <person name="Artiguenave F."/>
            <person name="Anthouard V."/>
            <person name="Vacherie B."/>
            <person name="Val M.-E."/>
            <person name="Fulton R.S."/>
            <person name="Minx P."/>
            <person name="Wilson R."/>
            <person name="Durrens P."/>
            <person name="Jean G."/>
            <person name="Marck C."/>
            <person name="Martin T."/>
            <person name="Nikolski M."/>
            <person name="Rolland T."/>
            <person name="Seret M.-L."/>
            <person name="Casaregola S."/>
            <person name="Despons L."/>
            <person name="Fairhead C."/>
            <person name="Fischer G."/>
            <person name="Lafontaine I."/>
            <person name="Leh V."/>
            <person name="Lemaire M."/>
            <person name="de Montigny J."/>
            <person name="Neuveglise C."/>
            <person name="Thierry A."/>
            <person name="Blanc-Lenfle I."/>
            <person name="Bleykasten C."/>
            <person name="Diffels J."/>
            <person name="Fritsch E."/>
            <person name="Frangeul L."/>
            <person name="Goeffon A."/>
            <person name="Jauniaux N."/>
            <person name="Kachouri-Lafond R."/>
            <person name="Payen C."/>
            <person name="Potier S."/>
            <person name="Pribylova L."/>
            <person name="Ozanne C."/>
            <person name="Richard G.-F."/>
            <person name="Sacerdot C."/>
            <person name="Straub M.-L."/>
            <person name="Talla E."/>
        </authorList>
    </citation>
    <scope>NUCLEOTIDE SEQUENCE [LARGE SCALE GENOMIC DNA]</scope>
    <source>
        <strain evidence="3">ATCC 56472 / CBS 6340 / NRRL Y-8284</strain>
    </source>
</reference>
<feature type="region of interest" description="Disordered" evidence="1">
    <location>
        <begin position="1"/>
        <end position="51"/>
    </location>
</feature>
<dbReference type="KEGG" id="lth:KLTH0E04070g"/>
<dbReference type="OMA" id="IEAYQHC"/>
<dbReference type="GO" id="GO:0006893">
    <property type="term" value="P:Golgi to plasma membrane transport"/>
    <property type="evidence" value="ECO:0007669"/>
    <property type="project" value="TreeGrafter"/>
</dbReference>
<dbReference type="PANTHER" id="PTHR31975:SF1">
    <property type="entry name" value="BUD SITE SELECTION PROTEIN 7-RELATED"/>
    <property type="match status" value="1"/>
</dbReference>
<proteinExistence type="predicted"/>
<dbReference type="GeneID" id="8291808"/>